<evidence type="ECO:0000313" key="1">
    <source>
        <dbReference type="EMBL" id="UOF00998.1"/>
    </source>
</evidence>
<sequence>MVTAKSNHLLDQQVAAGLNGDFARGWAIAEELRQLNPHCNRSKFNRAWYEMMRGDLLEGLTLLDAGRWENAFGDKPLPTNKPIYRNEDLKGKNLLLTSEGGYGDEIINVRFAKDFADRGAKVTVTCDPSLRSVFARVPGVVSVVGHKAAPDVYHDFWVPGMSAARVLEYSYQKLTGEPYLFVDPTYNAKWKAMFDARFANGSRPRIGLRFFGNPKFEHEQFRKFPKEDLINAVGDRPWINLQKEETDLPLETWEDTLAVISQLDLVITSCTSVAHASAALGKETWVITPVLPYYIWALPGDKTPWYKTVTLFRQEKFGEWHQVFAKIKTALNEKGF</sequence>
<name>A0ABY4C7N7_9BACT</name>
<dbReference type="Gene3D" id="3.40.50.2000">
    <property type="entry name" value="Glycogen Phosphorylase B"/>
    <property type="match status" value="1"/>
</dbReference>
<proteinExistence type="predicted"/>
<dbReference type="Proteomes" id="UP000830116">
    <property type="component" value="Chromosome"/>
</dbReference>
<reference evidence="1" key="1">
    <citation type="submission" date="2022-03" db="EMBL/GenBank/DDBJ databases">
        <title>Genome Identification and Characterization of new species Bdellovibrio reynosense LBG001 sp. nov. from a Mexico soil sample.</title>
        <authorList>
            <person name="Camilli A."/>
            <person name="Ajao Y."/>
            <person name="Guo X."/>
        </authorList>
    </citation>
    <scope>NUCLEOTIDE SEQUENCE</scope>
    <source>
        <strain evidence="1">LBG001</strain>
    </source>
</reference>
<evidence type="ECO:0000313" key="2">
    <source>
        <dbReference type="Proteomes" id="UP000830116"/>
    </source>
</evidence>
<keyword evidence="2" id="KW-1185">Reference proteome</keyword>
<dbReference type="RefSeq" id="WP_243537220.1">
    <property type="nucleotide sequence ID" value="NZ_CP093442.1"/>
</dbReference>
<gene>
    <name evidence="1" type="ORF">MNR06_14955</name>
</gene>
<dbReference type="EMBL" id="CP093442">
    <property type="protein sequence ID" value="UOF00998.1"/>
    <property type="molecule type" value="Genomic_DNA"/>
</dbReference>
<accession>A0ABY4C7N7</accession>
<organism evidence="1 2">
    <name type="scientific">Bdellovibrio reynosensis</name>
    <dbReference type="NCBI Taxonomy" id="2835041"/>
    <lineage>
        <taxon>Bacteria</taxon>
        <taxon>Pseudomonadati</taxon>
        <taxon>Bdellovibrionota</taxon>
        <taxon>Bdellovibrionia</taxon>
        <taxon>Bdellovibrionales</taxon>
        <taxon>Pseudobdellovibrionaceae</taxon>
        <taxon>Bdellovibrio</taxon>
    </lineage>
</organism>
<dbReference type="SUPFAM" id="SSF53756">
    <property type="entry name" value="UDP-Glycosyltransferase/glycogen phosphorylase"/>
    <property type="match status" value="1"/>
</dbReference>
<protein>
    <submittedName>
        <fullName evidence="1">Uncharacterized protein</fullName>
    </submittedName>
</protein>